<protein>
    <submittedName>
        <fullName evidence="2">Uncharacterized protein</fullName>
    </submittedName>
</protein>
<proteinExistence type="predicted"/>
<feature type="region of interest" description="Disordered" evidence="1">
    <location>
        <begin position="1"/>
        <end position="139"/>
    </location>
</feature>
<feature type="compositionally biased region" description="Low complexity" evidence="1">
    <location>
        <begin position="91"/>
        <end position="103"/>
    </location>
</feature>
<dbReference type="AlphaFoldDB" id="A0A8X6HKK0"/>
<comment type="caution">
    <text evidence="2">The sequence shown here is derived from an EMBL/GenBank/DDBJ whole genome shotgun (WGS) entry which is preliminary data.</text>
</comment>
<organism evidence="2 3">
    <name type="scientific">Trichonephila clavata</name>
    <name type="common">Joro spider</name>
    <name type="synonym">Nephila clavata</name>
    <dbReference type="NCBI Taxonomy" id="2740835"/>
    <lineage>
        <taxon>Eukaryota</taxon>
        <taxon>Metazoa</taxon>
        <taxon>Ecdysozoa</taxon>
        <taxon>Arthropoda</taxon>
        <taxon>Chelicerata</taxon>
        <taxon>Arachnida</taxon>
        <taxon>Araneae</taxon>
        <taxon>Araneomorphae</taxon>
        <taxon>Entelegynae</taxon>
        <taxon>Araneoidea</taxon>
        <taxon>Nephilidae</taxon>
        <taxon>Trichonephila</taxon>
    </lineage>
</organism>
<feature type="compositionally biased region" description="Basic residues" evidence="1">
    <location>
        <begin position="12"/>
        <end position="31"/>
    </location>
</feature>
<dbReference type="Proteomes" id="UP000887116">
    <property type="component" value="Unassembled WGS sequence"/>
</dbReference>
<reference evidence="2" key="1">
    <citation type="submission" date="2020-07" db="EMBL/GenBank/DDBJ databases">
        <title>Multicomponent nature underlies the extraordinary mechanical properties of spider dragline silk.</title>
        <authorList>
            <person name="Kono N."/>
            <person name="Nakamura H."/>
            <person name="Mori M."/>
            <person name="Yoshida Y."/>
            <person name="Ohtoshi R."/>
            <person name="Malay A.D."/>
            <person name="Moran D.A.P."/>
            <person name="Tomita M."/>
            <person name="Numata K."/>
            <person name="Arakawa K."/>
        </authorList>
    </citation>
    <scope>NUCLEOTIDE SEQUENCE</scope>
</reference>
<gene>
    <name evidence="2" type="ORF">TNCT_231571</name>
</gene>
<evidence type="ECO:0000256" key="1">
    <source>
        <dbReference type="SAM" id="MobiDB-lite"/>
    </source>
</evidence>
<evidence type="ECO:0000313" key="2">
    <source>
        <dbReference type="EMBL" id="GFQ88344.1"/>
    </source>
</evidence>
<sequence length="139" mass="15615">MKKSSTKLSFAPKRRSLNRQRQRRTMRRIRFLRPPPPLHLPRAQRRKSGKREERMNKASSPPRQLVRKKRTTSALPSTSTSPSGEKDVIESAPTPSTSTAPAADGEGMEITSDDPPAGDMIKDAPVPERKVRAPPPFFY</sequence>
<evidence type="ECO:0000313" key="3">
    <source>
        <dbReference type="Proteomes" id="UP000887116"/>
    </source>
</evidence>
<accession>A0A8X6HKK0</accession>
<feature type="compositionally biased region" description="Low complexity" evidence="1">
    <location>
        <begin position="72"/>
        <end position="83"/>
    </location>
</feature>
<name>A0A8X6HKK0_TRICU</name>
<keyword evidence="3" id="KW-1185">Reference proteome</keyword>
<feature type="compositionally biased region" description="Basic and acidic residues" evidence="1">
    <location>
        <begin position="120"/>
        <end position="131"/>
    </location>
</feature>
<dbReference type="EMBL" id="BMAO01003499">
    <property type="protein sequence ID" value="GFQ88344.1"/>
    <property type="molecule type" value="Genomic_DNA"/>
</dbReference>